<dbReference type="PANTHER" id="PTHR33546">
    <property type="entry name" value="LARGE, MULTIFUNCTIONAL SECRETED PROTEIN-RELATED"/>
    <property type="match status" value="1"/>
</dbReference>
<evidence type="ECO:0000256" key="1">
    <source>
        <dbReference type="ARBA" id="ARBA00022617"/>
    </source>
</evidence>
<dbReference type="Proteomes" id="UP001500840">
    <property type="component" value="Unassembled WGS sequence"/>
</dbReference>
<dbReference type="Pfam" id="PF23500">
    <property type="entry name" value="DUF7133"/>
    <property type="match status" value="1"/>
</dbReference>
<keyword evidence="3 4" id="KW-0408">Iron</keyword>
<feature type="chain" id="PRO_5046611611" evidence="5">
    <location>
        <begin position="35"/>
        <end position="1273"/>
    </location>
</feature>
<proteinExistence type="predicted"/>
<comment type="caution">
    <text evidence="7">The sequence shown here is derived from an EMBL/GenBank/DDBJ whole genome shotgun (WGS) entry which is preliminary data.</text>
</comment>
<dbReference type="Gene3D" id="1.25.10.10">
    <property type="entry name" value="Leucine-rich Repeat Variant"/>
    <property type="match status" value="1"/>
</dbReference>
<dbReference type="InterPro" id="IPR036909">
    <property type="entry name" value="Cyt_c-like_dom_sf"/>
</dbReference>
<keyword evidence="2 4" id="KW-0479">Metal-binding</keyword>
<dbReference type="InterPro" id="IPR011041">
    <property type="entry name" value="Quinoprot_gluc/sorb_DH_b-prop"/>
</dbReference>
<dbReference type="InterPro" id="IPR013427">
    <property type="entry name" value="Haem-bd_dom_put"/>
</dbReference>
<dbReference type="InterPro" id="IPR008979">
    <property type="entry name" value="Galactose-bd-like_sf"/>
</dbReference>
<evidence type="ECO:0000313" key="8">
    <source>
        <dbReference type="Proteomes" id="UP001500840"/>
    </source>
</evidence>
<dbReference type="InterPro" id="IPR009056">
    <property type="entry name" value="Cyt_c-like_dom"/>
</dbReference>
<dbReference type="Gene3D" id="1.10.760.10">
    <property type="entry name" value="Cytochrome c-like domain"/>
    <property type="match status" value="1"/>
</dbReference>
<dbReference type="Gene3D" id="2.120.10.30">
    <property type="entry name" value="TolB, C-terminal domain"/>
    <property type="match status" value="1"/>
</dbReference>
<dbReference type="SUPFAM" id="SSF46626">
    <property type="entry name" value="Cytochrome c"/>
    <property type="match status" value="1"/>
</dbReference>
<accession>A0ABP8NX54</accession>
<dbReference type="Pfam" id="PF13646">
    <property type="entry name" value="HEAT_2"/>
    <property type="match status" value="1"/>
</dbReference>
<keyword evidence="5" id="KW-0732">Signal</keyword>
<evidence type="ECO:0000256" key="5">
    <source>
        <dbReference type="SAM" id="SignalP"/>
    </source>
</evidence>
<dbReference type="SUPFAM" id="SSF50952">
    <property type="entry name" value="Soluble quinoprotein glucose dehydrogenase"/>
    <property type="match status" value="1"/>
</dbReference>
<dbReference type="InterPro" id="IPR016024">
    <property type="entry name" value="ARM-type_fold"/>
</dbReference>
<dbReference type="InterPro" id="IPR011989">
    <property type="entry name" value="ARM-like"/>
</dbReference>
<evidence type="ECO:0000256" key="2">
    <source>
        <dbReference type="ARBA" id="ARBA00022723"/>
    </source>
</evidence>
<keyword evidence="8" id="KW-1185">Reference proteome</keyword>
<organism evidence="7 8">
    <name type="scientific">Novipirellula rosea</name>
    <dbReference type="NCBI Taxonomy" id="1031540"/>
    <lineage>
        <taxon>Bacteria</taxon>
        <taxon>Pseudomonadati</taxon>
        <taxon>Planctomycetota</taxon>
        <taxon>Planctomycetia</taxon>
        <taxon>Pirellulales</taxon>
        <taxon>Pirellulaceae</taxon>
        <taxon>Novipirellula</taxon>
    </lineage>
</organism>
<dbReference type="NCBIfam" id="TIGR02603">
    <property type="entry name" value="CxxCH_TIGR02603"/>
    <property type="match status" value="1"/>
</dbReference>
<feature type="domain" description="Cytochrome c" evidence="6">
    <location>
        <begin position="1126"/>
        <end position="1261"/>
    </location>
</feature>
<dbReference type="InterPro" id="IPR055557">
    <property type="entry name" value="DUF7133"/>
</dbReference>
<reference evidence="8" key="1">
    <citation type="journal article" date="2019" name="Int. J. Syst. Evol. Microbiol.">
        <title>The Global Catalogue of Microorganisms (GCM) 10K type strain sequencing project: providing services to taxonomists for standard genome sequencing and annotation.</title>
        <authorList>
            <consortium name="The Broad Institute Genomics Platform"/>
            <consortium name="The Broad Institute Genome Sequencing Center for Infectious Disease"/>
            <person name="Wu L."/>
            <person name="Ma J."/>
        </authorList>
    </citation>
    <scope>NUCLEOTIDE SEQUENCE [LARGE SCALE GENOMIC DNA]</scope>
    <source>
        <strain evidence="8">JCM 17759</strain>
    </source>
</reference>
<gene>
    <name evidence="7" type="ORF">GCM10023156_71780</name>
</gene>
<evidence type="ECO:0000259" key="6">
    <source>
        <dbReference type="PROSITE" id="PS51007"/>
    </source>
</evidence>
<dbReference type="InterPro" id="IPR011042">
    <property type="entry name" value="6-blade_b-propeller_TolB-like"/>
</dbReference>
<protein>
    <submittedName>
        <fullName evidence="7">HEAT repeat domain-containing protein</fullName>
    </submittedName>
</protein>
<evidence type="ECO:0000256" key="3">
    <source>
        <dbReference type="ARBA" id="ARBA00023004"/>
    </source>
</evidence>
<feature type="signal peptide" evidence="5">
    <location>
        <begin position="1"/>
        <end position="34"/>
    </location>
</feature>
<evidence type="ECO:0000256" key="4">
    <source>
        <dbReference type="PROSITE-ProRule" id="PRU00433"/>
    </source>
</evidence>
<dbReference type="RefSeq" id="WP_345328512.1">
    <property type="nucleotide sequence ID" value="NZ_BAABGA010000120.1"/>
</dbReference>
<dbReference type="SUPFAM" id="SSF49785">
    <property type="entry name" value="Galactose-binding domain-like"/>
    <property type="match status" value="1"/>
</dbReference>
<evidence type="ECO:0000313" key="7">
    <source>
        <dbReference type="EMBL" id="GAA4473585.1"/>
    </source>
</evidence>
<dbReference type="PROSITE" id="PS51007">
    <property type="entry name" value="CYTC"/>
    <property type="match status" value="1"/>
</dbReference>
<dbReference type="PANTHER" id="PTHR33546:SF1">
    <property type="entry name" value="LARGE, MULTIFUNCTIONAL SECRETED PROTEIN"/>
    <property type="match status" value="1"/>
</dbReference>
<dbReference type="Gene3D" id="2.60.120.260">
    <property type="entry name" value="Galactose-binding domain-like"/>
    <property type="match status" value="1"/>
</dbReference>
<dbReference type="SUPFAM" id="SSF48371">
    <property type="entry name" value="ARM repeat"/>
    <property type="match status" value="2"/>
</dbReference>
<keyword evidence="1 4" id="KW-0349">Heme</keyword>
<name>A0ABP8NX54_9BACT</name>
<sequence length="1273" mass="140313">MEGYSKSFERSCFLRIATTLFVVLSSSSSVTLSAAEAQWIWAANTTIDTPIAVGETCLFRKPLNLKVPGKGQIEIAADDEYELYVNGRKIGSGQSARQIDEYDISDHLEVGRNIIAIRVVNTHGDKAALAARVSVLPDGTDKWYTFSSDASWRTSSDEVATWETVLHNDRLWGNASSFGELGDTVPWDQDEDVQVAEQTDQRERFQIQRGFGVQRVLDDEQVGSVIAMTFNEFGHIIVSQENGPLLLVFDRDEDGVPEFVRTYCDKVKSCQGILALNGEVFVTGDGPDGHALYRLTDVDRNGSLEKVRAIVKFKGPAGEHGAHGLQLGPDGMIYVTLGSHTHAIGKTGPGETYNDAYEGDILPRYEDPSGHAIGVKAPGGTIIRTNIDGSIVERVAGGTRNVYDLAFHSSGHMFVHDSDMEADIGTAWYRPTALFDVTEGAEFGWRTGWAKWPEHFVDRLPNLLDTGRGSPTGAISYEHYMYPVRYQNTLFLADWSEGRILNVRLKKRGSGYIADSEVFLKGQPLNVTDLDVGPDGGLYFSTGGRGTSGGVYRVVYKGEIPERMKNLGSGIAAAVRQPQIGSAWARQEIASIKRELGSEWGQLVAGVAYSDDNPPHYRVRALDLMELFGPVPNEELIMELSRSPNEAVRARAAAVMGMHPSAKTGPRLSEMLSDPDPSVQRAVCEAMLRSDKMPETVDPIFELLASDDRTLAFTARRVLEQMHLGLWRDEVLKNDDTRISVLGMLALINADPTEANAIEVLARISEMMTGFLSDADFADALRVAEVALHRGKVSPAKVTAFRDQIAEEFPAGDNRMNHSLIRLASYLGAEQVADRALAFIESDAPTEDRSLVAMCLQFLAKDWDAEQRFRILKYYENAAGQATAGSLSMYLANVTKDFAQSLSDEDVAAILEQGSVWRNAALAAIYKLPRPIDKETATTLIELDRKIVKEPQHGDVERRLRTGITAMLATCKDQSAADYLRSVWRSEPDRRSVVAMALAQDPDGENWDYLVRSLNILDDQTSGEILSALKSVAIATDDPMALRQLILLGVRAQENGQGFEGVEQLLEHWTGMQRPEGAKMSMAPWQKWFAKTYPDRPEAVLPNADDSRWDLDQLLTYLESDTGSFGDSSHGRDVFVKSRCDQCHRQGSTGKAIGPDLTSVARRFTKREILESILYPAHIVSDQYASKKVLTLDGKVLVGLVTTQSDGTLLVRDSNNRISSVEESQVDQILPSTSSIMPSGLLDDLSLKEIGDLMSYMGVIPELEIASKEDSRR</sequence>
<dbReference type="EMBL" id="BAABGA010000120">
    <property type="protein sequence ID" value="GAA4473585.1"/>
    <property type="molecule type" value="Genomic_DNA"/>
</dbReference>